<dbReference type="InterPro" id="IPR051037">
    <property type="entry name" value="RNAPII_TF_IWS1"/>
</dbReference>
<protein>
    <recommendedName>
        <fullName evidence="8">TFIIS N-terminal domain-containing protein</fullName>
    </recommendedName>
</protein>
<dbReference type="GO" id="GO:0016973">
    <property type="term" value="P:poly(A)+ mRNA export from nucleus"/>
    <property type="evidence" value="ECO:0007669"/>
    <property type="project" value="TreeGrafter"/>
</dbReference>
<keyword evidence="10" id="KW-1185">Reference proteome</keyword>
<feature type="compositionally biased region" description="Basic and acidic residues" evidence="7">
    <location>
        <begin position="150"/>
        <end position="166"/>
    </location>
</feature>
<dbReference type="Proteomes" id="UP000028045">
    <property type="component" value="Unassembled WGS sequence"/>
</dbReference>
<dbReference type="Pfam" id="PF08711">
    <property type="entry name" value="Med26"/>
    <property type="match status" value="1"/>
</dbReference>
<dbReference type="Gene3D" id="1.20.930.10">
    <property type="entry name" value="Conserved domain common to transcription factors TFIIS, elongin A, CRSP70"/>
    <property type="match status" value="1"/>
</dbReference>
<dbReference type="AlphaFoldDB" id="A0A084AIZ6"/>
<feature type="compositionally biased region" description="Acidic residues" evidence="7">
    <location>
        <begin position="40"/>
        <end position="54"/>
    </location>
</feature>
<evidence type="ECO:0000313" key="10">
    <source>
        <dbReference type="Proteomes" id="UP000028045"/>
    </source>
</evidence>
<keyword evidence="3 6" id="KW-0539">Nucleus</keyword>
<organism evidence="9 10">
    <name type="scientific">Stachybotrys chartarum (strain CBS 109288 / IBT 7711)</name>
    <name type="common">Toxic black mold</name>
    <name type="synonym">Stilbospora chartarum</name>
    <dbReference type="NCBI Taxonomy" id="1280523"/>
    <lineage>
        <taxon>Eukaryota</taxon>
        <taxon>Fungi</taxon>
        <taxon>Dikarya</taxon>
        <taxon>Ascomycota</taxon>
        <taxon>Pezizomycotina</taxon>
        <taxon>Sordariomycetes</taxon>
        <taxon>Hypocreomycetidae</taxon>
        <taxon>Hypocreales</taxon>
        <taxon>Stachybotryaceae</taxon>
        <taxon>Stachybotrys</taxon>
    </lineage>
</organism>
<dbReference type="SUPFAM" id="SSF47676">
    <property type="entry name" value="Conserved domain common to transcription factors TFIIS, elongin A, CRSP70"/>
    <property type="match status" value="1"/>
</dbReference>
<evidence type="ECO:0000256" key="2">
    <source>
        <dbReference type="ARBA" id="ARBA00023163"/>
    </source>
</evidence>
<feature type="region of interest" description="Disordered" evidence="7">
    <location>
        <begin position="392"/>
        <end position="414"/>
    </location>
</feature>
<feature type="compositionally biased region" description="Acidic residues" evidence="7">
    <location>
        <begin position="103"/>
        <end position="113"/>
    </location>
</feature>
<dbReference type="GO" id="GO:0005634">
    <property type="term" value="C:nucleus"/>
    <property type="evidence" value="ECO:0007669"/>
    <property type="project" value="UniProtKB-SubCell"/>
</dbReference>
<dbReference type="OrthoDB" id="21124at2759"/>
<reference evidence="9 10" key="1">
    <citation type="journal article" date="2014" name="BMC Genomics">
        <title>Comparative genome sequencing reveals chemotype-specific gene clusters in the toxigenic black mold Stachybotrys.</title>
        <authorList>
            <person name="Semeiks J."/>
            <person name="Borek D."/>
            <person name="Otwinowski Z."/>
            <person name="Grishin N.V."/>
        </authorList>
    </citation>
    <scope>NUCLEOTIDE SEQUENCE [LARGE SCALE GENOMIC DNA]</scope>
    <source>
        <strain evidence="10">CBS 109288 / IBT 7711</strain>
    </source>
</reference>
<evidence type="ECO:0000256" key="3">
    <source>
        <dbReference type="ARBA" id="ARBA00023242"/>
    </source>
</evidence>
<feature type="region of interest" description="Disordered" evidence="7">
    <location>
        <begin position="348"/>
        <end position="368"/>
    </location>
</feature>
<comment type="similarity">
    <text evidence="5">Belongs to the IWS1 family.</text>
</comment>
<dbReference type="PANTHER" id="PTHR46010">
    <property type="entry name" value="PROTEIN IWS1 HOMOLOG"/>
    <property type="match status" value="1"/>
</dbReference>
<sequence length="429" mass="48204">MADSDSAVGSPTNEKPIDDGQEQEYQDAVAAADSDRDSDILSEVDENQFEDYDPETANIENRPVDIDEDVAATLKVSKRKRIEGDAAKKPREGRREKKRRDQDEDTGADDLSEVETTKKPRRSRRAADGERRPRAKAAEPEPEDDESLTPEERRKRAIDKALDSALKKNSGSKRRRKDEEDLEDEFDEQMARLKVQMDNACQADNAAREAGQPALHKLKLLPQVSSMLNRSTAQNDVLDPDVNFLQHVKFFLEPLNDGSLPAYNIQRDIFQAMVKLNVSKDALLSSGIGKVVLFYTRSKQPEPAIKRMAERLVGEWSRPVLNRTTDYRQRQIQTKEFDYYAAKRAQSQHTGSQYTLSERPAQSARDAERERLLAPAAGGNRARVGGLPATYTIAPQSTFDPARGGEHRPLGAGGMEAFRKMTQKGKKKH</sequence>
<feature type="compositionally biased region" description="Basic and acidic residues" evidence="7">
    <location>
        <begin position="82"/>
        <end position="102"/>
    </location>
</feature>
<comment type="subcellular location">
    <subcellularLocation>
        <location evidence="6">Nucleus</location>
    </subcellularLocation>
</comment>
<dbReference type="PROSITE" id="PS51319">
    <property type="entry name" value="TFIIS_N"/>
    <property type="match status" value="1"/>
</dbReference>
<feature type="compositionally biased region" description="Acidic residues" evidence="7">
    <location>
        <begin position="140"/>
        <end position="149"/>
    </location>
</feature>
<comment type="function">
    <text evidence="4">Transcription factor involved in RNA polymerase II transcription regulation. May function in both SPT15/TBP post-recruitment and recruitment steps of transcription.</text>
</comment>
<evidence type="ECO:0000256" key="7">
    <source>
        <dbReference type="SAM" id="MobiDB-lite"/>
    </source>
</evidence>
<dbReference type="PANTHER" id="PTHR46010:SF1">
    <property type="entry name" value="PROTEIN IWS1 HOMOLOG"/>
    <property type="match status" value="1"/>
</dbReference>
<evidence type="ECO:0000256" key="4">
    <source>
        <dbReference type="ARBA" id="ARBA00037349"/>
    </source>
</evidence>
<feature type="compositionally biased region" description="Basic and acidic residues" evidence="7">
    <location>
        <begin position="125"/>
        <end position="139"/>
    </location>
</feature>
<name>A0A084AIZ6_STACB</name>
<keyword evidence="1" id="KW-0805">Transcription regulation</keyword>
<evidence type="ECO:0000313" key="9">
    <source>
        <dbReference type="EMBL" id="KEY65275.1"/>
    </source>
</evidence>
<feature type="domain" description="TFIIS N-terminal" evidence="8">
    <location>
        <begin position="246"/>
        <end position="323"/>
    </location>
</feature>
<dbReference type="InterPro" id="IPR017923">
    <property type="entry name" value="TFIIS_N"/>
</dbReference>
<feature type="region of interest" description="Disordered" evidence="7">
    <location>
        <begin position="1"/>
        <end position="185"/>
    </location>
</feature>
<dbReference type="InterPro" id="IPR035441">
    <property type="entry name" value="TFIIS/LEDGF_dom_sf"/>
</dbReference>
<accession>A0A084AIZ6</accession>
<dbReference type="FunFam" id="1.20.930.10:FF:000003">
    <property type="entry name" value="Putative Transcription factor IWS1"/>
    <property type="match status" value="1"/>
</dbReference>
<evidence type="ECO:0000259" key="8">
    <source>
        <dbReference type="PROSITE" id="PS51319"/>
    </source>
</evidence>
<dbReference type="HOGENOM" id="CLU_045275_1_0_1"/>
<evidence type="ECO:0000256" key="1">
    <source>
        <dbReference type="ARBA" id="ARBA00023015"/>
    </source>
</evidence>
<gene>
    <name evidence="9" type="ORF">S7711_01792</name>
</gene>
<keyword evidence="2" id="KW-0804">Transcription</keyword>
<evidence type="ECO:0000256" key="6">
    <source>
        <dbReference type="PROSITE-ProRule" id="PRU00649"/>
    </source>
</evidence>
<evidence type="ECO:0000256" key="5">
    <source>
        <dbReference type="ARBA" id="ARBA00037992"/>
    </source>
</evidence>
<proteinExistence type="inferred from homology"/>
<dbReference type="EMBL" id="KL648706">
    <property type="protein sequence ID" value="KEY65275.1"/>
    <property type="molecule type" value="Genomic_DNA"/>
</dbReference>